<organism evidence="2 3">
    <name type="scientific">Stegodyphus mimosarum</name>
    <name type="common">African social velvet spider</name>
    <dbReference type="NCBI Taxonomy" id="407821"/>
    <lineage>
        <taxon>Eukaryota</taxon>
        <taxon>Metazoa</taxon>
        <taxon>Ecdysozoa</taxon>
        <taxon>Arthropoda</taxon>
        <taxon>Chelicerata</taxon>
        <taxon>Arachnida</taxon>
        <taxon>Araneae</taxon>
        <taxon>Araneomorphae</taxon>
        <taxon>Entelegynae</taxon>
        <taxon>Eresoidea</taxon>
        <taxon>Eresidae</taxon>
        <taxon>Stegodyphus</taxon>
    </lineage>
</organism>
<dbReference type="Gene3D" id="3.40.50.12780">
    <property type="entry name" value="N-terminal domain of ligase-like"/>
    <property type="match status" value="1"/>
</dbReference>
<gene>
    <name evidence="2" type="ORF">X975_03109</name>
</gene>
<dbReference type="EMBL" id="KK121646">
    <property type="protein sequence ID" value="KFM80957.1"/>
    <property type="molecule type" value="Genomic_DNA"/>
</dbReference>
<reference evidence="2 3" key="1">
    <citation type="submission" date="2013-11" db="EMBL/GenBank/DDBJ databases">
        <title>Genome sequencing of Stegodyphus mimosarum.</title>
        <authorList>
            <person name="Bechsgaard J."/>
        </authorList>
    </citation>
    <scope>NUCLEOTIDE SEQUENCE [LARGE SCALE GENOMIC DNA]</scope>
</reference>
<evidence type="ECO:0000313" key="2">
    <source>
        <dbReference type="EMBL" id="KFM80957.1"/>
    </source>
</evidence>
<keyword evidence="3" id="KW-1185">Reference proteome</keyword>
<dbReference type="STRING" id="407821.A0A087UUB8"/>
<feature type="compositionally biased region" description="Polar residues" evidence="1">
    <location>
        <begin position="1"/>
        <end position="20"/>
    </location>
</feature>
<feature type="non-terminal residue" evidence="2">
    <location>
        <position position="119"/>
    </location>
</feature>
<dbReference type="InterPro" id="IPR042099">
    <property type="entry name" value="ANL_N_sf"/>
</dbReference>
<sequence>MITIQQVKPYTNSNHASNRSLPCKAKGKKGLVDIISAGTREIWNQKVPGTQMEKLQKTIEDKYGVKFDTYWDFHDWSIKNYPQFWEELWHFYGVIHSKPYTVPAKKKGDEIIDVEWFPG</sequence>
<dbReference type="Proteomes" id="UP000054359">
    <property type="component" value="Unassembled WGS sequence"/>
</dbReference>
<dbReference type="AlphaFoldDB" id="A0A087UUB8"/>
<name>A0A087UUB8_STEMI</name>
<dbReference type="PANTHER" id="PTHR42921">
    <property type="entry name" value="ACETOACETYL-COA SYNTHETASE"/>
    <property type="match status" value="1"/>
</dbReference>
<protein>
    <submittedName>
        <fullName evidence="2">Acetoacetyl-CoA synthetase</fullName>
    </submittedName>
</protein>
<accession>A0A087UUB8</accession>
<dbReference type="GO" id="GO:0030729">
    <property type="term" value="F:acetoacetate-CoA ligase activity"/>
    <property type="evidence" value="ECO:0007669"/>
    <property type="project" value="TreeGrafter"/>
</dbReference>
<evidence type="ECO:0000256" key="1">
    <source>
        <dbReference type="SAM" id="MobiDB-lite"/>
    </source>
</evidence>
<feature type="region of interest" description="Disordered" evidence="1">
    <location>
        <begin position="1"/>
        <end position="22"/>
    </location>
</feature>
<dbReference type="OrthoDB" id="6434691at2759"/>
<dbReference type="PANTHER" id="PTHR42921:SF1">
    <property type="entry name" value="ACETOACETYL-COA SYNTHETASE"/>
    <property type="match status" value="1"/>
</dbReference>
<evidence type="ECO:0000313" key="3">
    <source>
        <dbReference type="Proteomes" id="UP000054359"/>
    </source>
</evidence>
<proteinExistence type="predicted"/>